<reference evidence="1" key="1">
    <citation type="submission" date="2024-07" db="EMBL/GenBank/DDBJ databases">
        <authorList>
            <person name="Bringhurst R.M."/>
            <person name="Homer T.E."/>
        </authorList>
    </citation>
    <scope>NUCLEOTIDE SEQUENCE</scope>
</reference>
<dbReference type="EMBL" id="PQ015379">
    <property type="protein sequence ID" value="XDJ14954.1"/>
    <property type="molecule type" value="Genomic_DNA"/>
</dbReference>
<proteinExistence type="predicted"/>
<organism evidence="1">
    <name type="scientific">Pseudomonas phage HRDY3</name>
    <dbReference type="NCBI Taxonomy" id="3236930"/>
    <lineage>
        <taxon>Viruses</taxon>
    </lineage>
</organism>
<sequence length="212" mass="24683">MSESFGGLLPIRPVPHIVTFRFVSPDMEARFKFQPNGKARRGREQAEHDMRDFWRNEVLTPAMRFCWRAQQPEYQIEGNLPDAFWKSSQRMCQSAIRECWAYFDGGWVTIQMGIFAHPIELMARKEMQQLTGAIEGALGTELRQIEQENLSYRGVEGLTPDKYEIWRERVYRDIERGFLDDFFAKGTLSVVPRTEAHILGRPTGPDFSDDDE</sequence>
<protein>
    <submittedName>
        <fullName evidence="1">Uncharacterized protein</fullName>
    </submittedName>
</protein>
<evidence type="ECO:0000313" key="1">
    <source>
        <dbReference type="EMBL" id="XDJ14954.1"/>
    </source>
</evidence>
<name>A0AB39CD83_9VIRU</name>
<accession>A0AB39CD83</accession>